<organism evidence="2 3">
    <name type="scientific">Diaphorina citri</name>
    <name type="common">Asian citrus psyllid</name>
    <dbReference type="NCBI Taxonomy" id="121845"/>
    <lineage>
        <taxon>Eukaryota</taxon>
        <taxon>Metazoa</taxon>
        <taxon>Ecdysozoa</taxon>
        <taxon>Arthropoda</taxon>
        <taxon>Hexapoda</taxon>
        <taxon>Insecta</taxon>
        <taxon>Pterygota</taxon>
        <taxon>Neoptera</taxon>
        <taxon>Paraneoptera</taxon>
        <taxon>Hemiptera</taxon>
        <taxon>Sternorrhyncha</taxon>
        <taxon>Psylloidea</taxon>
        <taxon>Psyllidae</taxon>
        <taxon>Diaphorininae</taxon>
        <taxon>Diaphorina</taxon>
    </lineage>
</organism>
<evidence type="ECO:0000256" key="1">
    <source>
        <dbReference type="SAM" id="SignalP"/>
    </source>
</evidence>
<dbReference type="RefSeq" id="XP_008477434.1">
    <property type="nucleotide sequence ID" value="XM_008479212.2"/>
</dbReference>
<feature type="chain" id="PRO_5010280742" evidence="1">
    <location>
        <begin position="23"/>
        <end position="600"/>
    </location>
</feature>
<dbReference type="PaxDb" id="121845-A0A1S3D9V6"/>
<reference evidence="3" key="1">
    <citation type="submission" date="2025-08" db="UniProtKB">
        <authorList>
            <consortium name="RefSeq"/>
        </authorList>
    </citation>
    <scope>IDENTIFICATION</scope>
</reference>
<name>A0A1S3D9V6_DIACI</name>
<dbReference type="Proteomes" id="UP000079169">
    <property type="component" value="Unplaced"/>
</dbReference>
<feature type="signal peptide" evidence="1">
    <location>
        <begin position="1"/>
        <end position="22"/>
    </location>
</feature>
<protein>
    <submittedName>
        <fullName evidence="3">Origin recognition complex subunit 1-like</fullName>
    </submittedName>
</protein>
<dbReference type="AlphaFoldDB" id="A0A1S3D9V6"/>
<keyword evidence="1" id="KW-0732">Signal</keyword>
<dbReference type="GeneID" id="103514341"/>
<evidence type="ECO:0000313" key="2">
    <source>
        <dbReference type="Proteomes" id="UP000079169"/>
    </source>
</evidence>
<evidence type="ECO:0000313" key="3">
    <source>
        <dbReference type="RefSeq" id="XP_008477434.1"/>
    </source>
</evidence>
<proteinExistence type="predicted"/>
<accession>A0A1S3D9V6</accession>
<gene>
    <name evidence="3" type="primary">LOC103514341</name>
</gene>
<keyword evidence="2" id="KW-1185">Reference proteome</keyword>
<dbReference type="KEGG" id="dci:103514341"/>
<sequence length="600" mass="67204">MPLLSFTTITLIMSTNFIPSLGQDIGNLVDAINNKYNTFSLIEILMDNLDGYLQLAYKELKDILAKKFKQTTKCGGNTTALKLGATSRTLINSTTLTNLRTFKNSSQNYKQYNIAHLTNISTLTGKPNHTADIPKNGHPEVINQATTNQHSTGCQNLDKSKILGNLVKNQTGTFHVLRNNRVQNPSVKTNGNSSNKPTVFANASHNGFIDEFLNSKILNYYKNLRKKYANTSAYDSIKTIVDAYFKQFKEEIHRLENNMTSDVKVMKSNLIELYYETTSTTECVDSVIVHYIENRTSDLERYVKNLETDVKTVLHINNKTMENRASDLESYVKNALHLTNNKTIGKYSSDLENYVKNLLHLNNNVQMMNRLSNTTNSHNTIGKNNFPNRDVPQQGPNNSRIIASKIAHFKSNPMISDEMLRFKSNPINGIPEFQSKPIIAGGMPQSKSNPKMFGEGMSPSKGNPVIINGEMHHSNPIMAGGLPQFQSNPIVVDEMSQSKVNPIWAYEMPQSKGNLLMADRVPQLPQFQSYPIGNDGRPPFKSNPIFAHGISQGKSNSINMPVQNTVWSTLHMHMQPVPVHGKVSGGMLRNRLKGVRTKKV</sequence>